<dbReference type="EMBL" id="ATCL01000020">
    <property type="protein sequence ID" value="ERG66769.1"/>
    <property type="molecule type" value="Genomic_DNA"/>
</dbReference>
<accession>U1LVZ9</accession>
<dbReference type="Proteomes" id="UP000016464">
    <property type="component" value="Unassembled WGS sequence"/>
</dbReference>
<organism evidence="1 2">
    <name type="scientific">Exiguobacterium chiriqhucha RW-2</name>
    <dbReference type="NCBI Taxonomy" id="1345023"/>
    <lineage>
        <taxon>Bacteria</taxon>
        <taxon>Bacillati</taxon>
        <taxon>Bacillota</taxon>
        <taxon>Bacilli</taxon>
        <taxon>Bacillales</taxon>
        <taxon>Bacillales Family XII. Incertae Sedis</taxon>
        <taxon>Exiguobacterium</taxon>
    </lineage>
</organism>
<dbReference type="PATRIC" id="fig|1345023.5.peg.2242"/>
<evidence type="ECO:0000313" key="2">
    <source>
        <dbReference type="Proteomes" id="UP000016464"/>
    </source>
</evidence>
<name>U1LVZ9_9BACL</name>
<protein>
    <submittedName>
        <fullName evidence="1">Uncharacterized protein</fullName>
    </submittedName>
</protein>
<reference evidence="1 2" key="1">
    <citation type="journal article" date="2013" name="Genome Announc.">
        <title>Draft Genome Sequence of Exiguobacterium pavilionensis Strain RW-2, with Wide Thermal, Salinity, and pH Tolerance, Isolated from Modern Freshwater Microbialites.</title>
        <authorList>
            <person name="White R.A.III."/>
            <person name="Grassa C.J."/>
            <person name="Suttle C.A."/>
        </authorList>
    </citation>
    <scope>NUCLEOTIDE SEQUENCE [LARGE SCALE GENOMIC DNA]</scope>
    <source>
        <strain evidence="1 2">RW-2</strain>
    </source>
</reference>
<gene>
    <name evidence="1" type="ORF">M467_05695</name>
</gene>
<evidence type="ECO:0000313" key="1">
    <source>
        <dbReference type="EMBL" id="ERG66769.1"/>
    </source>
</evidence>
<sequence length="232" mass="27122">MVEEGGAWQIYDVGGVDSLLWLYHQKIRQLKLTLPKESSITVLFCDVTLHEHVEDIRHSFGAYPVYITMLNEDVSLMPSVLAEIERALQSYDVTVFTDYIIQTLRDHVETNEYAFSSRLMSEVNKPGSIRATLKVQIHSSDAELILELFDVRQKRKLIQRDTVIRLEPYEFVASFPASYRLSRQWYRLHWETLYTVDVIGMFGDCFRYRIYPKQDGSCVVGAVQLEQRRSER</sequence>
<dbReference type="AlphaFoldDB" id="U1LVZ9"/>
<comment type="caution">
    <text evidence="1">The sequence shown here is derived from an EMBL/GenBank/DDBJ whole genome shotgun (WGS) entry which is preliminary data.</text>
</comment>
<keyword evidence="2" id="KW-1185">Reference proteome</keyword>
<proteinExistence type="predicted"/>